<dbReference type="EC" id="2.5.1.141" evidence="3 14"/>
<keyword evidence="17" id="KW-1185">Reference proteome</keyword>
<dbReference type="InterPro" id="IPR000537">
    <property type="entry name" value="UbiA_prenyltransferase"/>
</dbReference>
<evidence type="ECO:0000256" key="7">
    <source>
        <dbReference type="ARBA" id="ARBA00022989"/>
    </source>
</evidence>
<feature type="transmembrane region" description="Helical" evidence="14">
    <location>
        <begin position="311"/>
        <end position="331"/>
    </location>
</feature>
<dbReference type="EMBL" id="SJPN01000007">
    <property type="protein sequence ID" value="TWT94575.1"/>
    <property type="molecule type" value="Genomic_DNA"/>
</dbReference>
<keyword evidence="5 14" id="KW-0808">Transferase</keyword>
<gene>
    <name evidence="16" type="primary">cyoE</name>
    <name evidence="14" type="synonym">ctaB</name>
    <name evidence="16" type="ORF">Pla52n_53960</name>
</gene>
<keyword evidence="6 14" id="KW-0812">Transmembrane</keyword>
<keyword evidence="4 14" id="KW-1003">Cell membrane</keyword>
<sequence length="369" mass="39603">MSIDVLTADIARTEVTTSVEPLFGRHTTGQENDPMDKPTDHSEPTAESSIIANEIVETVDATSGKKTSREKMTVDNLDRPQSLTRDLVELSKPRIVVMILVTTIATAMIAAGGFVEPISLCVLLVGTGLVAASAGASNQIWERKIDRQMPRTARRPLPGGRMGLPTALAMAAISGVAGTAMLYSHFSLIPAAAGVVTWLMYVLVYTPMKTRTAWNTTVGAVAGALPMLIGYTALDGSLTDWTPWLLVGVLVAWQYPHFMAIAWMYRRQYAAAGFQMTTTVEPTGRSAGWQSIVGSLGLIGCAVALCWIPGGWIGGSIASIAVTVSCLPMLLRSIRFARQRDDVSARALMLSSLLVLPAILLVVTLRVFW</sequence>
<dbReference type="GO" id="GO:0048034">
    <property type="term" value="P:heme O biosynthetic process"/>
    <property type="evidence" value="ECO:0007669"/>
    <property type="project" value="UniProtKB-UniRule"/>
</dbReference>
<evidence type="ECO:0000256" key="15">
    <source>
        <dbReference type="SAM" id="MobiDB-lite"/>
    </source>
</evidence>
<feature type="compositionally biased region" description="Basic and acidic residues" evidence="15">
    <location>
        <begin position="34"/>
        <end position="44"/>
    </location>
</feature>
<evidence type="ECO:0000256" key="9">
    <source>
        <dbReference type="ARBA" id="ARBA00023136"/>
    </source>
</evidence>
<evidence type="ECO:0000256" key="5">
    <source>
        <dbReference type="ARBA" id="ARBA00022679"/>
    </source>
</evidence>
<protein>
    <recommendedName>
        <fullName evidence="11 14">Protoheme IX farnesyltransferase</fullName>
        <ecNumber evidence="3 14">2.5.1.141</ecNumber>
    </recommendedName>
    <alternativeName>
        <fullName evidence="12 14">Heme B farnesyltransferase</fullName>
    </alternativeName>
    <alternativeName>
        <fullName evidence="10 14">Heme O synthase</fullName>
    </alternativeName>
</protein>
<evidence type="ECO:0000256" key="13">
    <source>
        <dbReference type="ARBA" id="ARBA00047690"/>
    </source>
</evidence>
<feature type="transmembrane region" description="Helical" evidence="14">
    <location>
        <begin position="286"/>
        <end position="305"/>
    </location>
</feature>
<dbReference type="InterPro" id="IPR006369">
    <property type="entry name" value="Protohaem_IX_farnesylTrfase"/>
</dbReference>
<reference evidence="16 17" key="1">
    <citation type="submission" date="2019-02" db="EMBL/GenBank/DDBJ databases">
        <title>Deep-cultivation of Planctomycetes and their phenomic and genomic characterization uncovers novel biology.</title>
        <authorList>
            <person name="Wiegand S."/>
            <person name="Jogler M."/>
            <person name="Boedeker C."/>
            <person name="Pinto D."/>
            <person name="Vollmers J."/>
            <person name="Rivas-Marin E."/>
            <person name="Kohn T."/>
            <person name="Peeters S.H."/>
            <person name="Heuer A."/>
            <person name="Rast P."/>
            <person name="Oberbeckmann S."/>
            <person name="Bunk B."/>
            <person name="Jeske O."/>
            <person name="Meyerdierks A."/>
            <person name="Storesund J.E."/>
            <person name="Kallscheuer N."/>
            <person name="Luecker S."/>
            <person name="Lage O.M."/>
            <person name="Pohl T."/>
            <person name="Merkel B.J."/>
            <person name="Hornburger P."/>
            <person name="Mueller R.-W."/>
            <person name="Bruemmer F."/>
            <person name="Labrenz M."/>
            <person name="Spormann A.M."/>
            <person name="Op Den Camp H."/>
            <person name="Overmann J."/>
            <person name="Amann R."/>
            <person name="Jetten M.S.M."/>
            <person name="Mascher T."/>
            <person name="Medema M.H."/>
            <person name="Devos D.P."/>
            <person name="Kaster A.-K."/>
            <person name="Ovreas L."/>
            <person name="Rohde M."/>
            <person name="Galperin M.Y."/>
            <person name="Jogler C."/>
        </authorList>
    </citation>
    <scope>NUCLEOTIDE SEQUENCE [LARGE SCALE GENOMIC DNA]</scope>
    <source>
        <strain evidence="16 17">Pla52n</strain>
    </source>
</reference>
<dbReference type="AlphaFoldDB" id="A0A5C6A5B5"/>
<evidence type="ECO:0000256" key="4">
    <source>
        <dbReference type="ARBA" id="ARBA00022475"/>
    </source>
</evidence>
<evidence type="ECO:0000313" key="16">
    <source>
        <dbReference type="EMBL" id="TWT94575.1"/>
    </source>
</evidence>
<comment type="caution">
    <text evidence="16">The sequence shown here is derived from an EMBL/GenBank/DDBJ whole genome shotgun (WGS) entry which is preliminary data.</text>
</comment>
<proteinExistence type="inferred from homology"/>
<evidence type="ECO:0000256" key="14">
    <source>
        <dbReference type="HAMAP-Rule" id="MF_00154"/>
    </source>
</evidence>
<dbReference type="InterPro" id="IPR044878">
    <property type="entry name" value="UbiA_sf"/>
</dbReference>
<dbReference type="PANTHER" id="PTHR43448:SF7">
    <property type="entry name" value="4-HYDROXYBENZOATE SOLANESYLTRANSFERASE"/>
    <property type="match status" value="1"/>
</dbReference>
<keyword evidence="8 14" id="KW-0350">Heme biosynthesis</keyword>
<accession>A0A5C6A5B5</accession>
<keyword evidence="9 14" id="KW-0472">Membrane</keyword>
<evidence type="ECO:0000313" key="17">
    <source>
        <dbReference type="Proteomes" id="UP000320176"/>
    </source>
</evidence>
<dbReference type="GO" id="GO:0005886">
    <property type="term" value="C:plasma membrane"/>
    <property type="evidence" value="ECO:0007669"/>
    <property type="project" value="UniProtKB-SubCell"/>
</dbReference>
<evidence type="ECO:0000256" key="6">
    <source>
        <dbReference type="ARBA" id="ARBA00022692"/>
    </source>
</evidence>
<evidence type="ECO:0000256" key="8">
    <source>
        <dbReference type="ARBA" id="ARBA00023133"/>
    </source>
</evidence>
<dbReference type="PROSITE" id="PS00943">
    <property type="entry name" value="UBIA"/>
    <property type="match status" value="1"/>
</dbReference>
<organism evidence="16 17">
    <name type="scientific">Stieleria varia</name>
    <dbReference type="NCBI Taxonomy" id="2528005"/>
    <lineage>
        <taxon>Bacteria</taxon>
        <taxon>Pseudomonadati</taxon>
        <taxon>Planctomycetota</taxon>
        <taxon>Planctomycetia</taxon>
        <taxon>Pirellulales</taxon>
        <taxon>Pirellulaceae</taxon>
        <taxon>Stieleria</taxon>
    </lineage>
</organism>
<dbReference type="InterPro" id="IPR030470">
    <property type="entry name" value="UbiA_prenylTrfase_CS"/>
</dbReference>
<feature type="transmembrane region" description="Helical" evidence="14">
    <location>
        <begin position="188"/>
        <end position="206"/>
    </location>
</feature>
<dbReference type="GO" id="GO:0008495">
    <property type="term" value="F:protoheme IX farnesyltransferase activity"/>
    <property type="evidence" value="ECO:0007669"/>
    <property type="project" value="UniProtKB-UniRule"/>
</dbReference>
<evidence type="ECO:0000256" key="11">
    <source>
        <dbReference type="ARBA" id="ARBA00040810"/>
    </source>
</evidence>
<dbReference type="Pfam" id="PF01040">
    <property type="entry name" value="UbiA"/>
    <property type="match status" value="1"/>
</dbReference>
<comment type="similarity">
    <text evidence="14">Belongs to the UbiA prenyltransferase family. Protoheme IX farnesyltransferase subfamily.</text>
</comment>
<dbReference type="Proteomes" id="UP000320176">
    <property type="component" value="Unassembled WGS sequence"/>
</dbReference>
<keyword evidence="7 14" id="KW-1133">Transmembrane helix</keyword>
<feature type="region of interest" description="Disordered" evidence="15">
    <location>
        <begin position="19"/>
        <end position="48"/>
    </location>
</feature>
<dbReference type="Gene3D" id="1.10.357.140">
    <property type="entry name" value="UbiA prenyltransferase"/>
    <property type="match status" value="1"/>
</dbReference>
<feature type="transmembrane region" description="Helical" evidence="14">
    <location>
        <begin position="121"/>
        <end position="141"/>
    </location>
</feature>
<dbReference type="UniPathway" id="UPA00834">
    <property type="reaction ID" value="UER00712"/>
</dbReference>
<evidence type="ECO:0000256" key="12">
    <source>
        <dbReference type="ARBA" id="ARBA00042475"/>
    </source>
</evidence>
<evidence type="ECO:0000256" key="3">
    <source>
        <dbReference type="ARBA" id="ARBA00012292"/>
    </source>
</evidence>
<dbReference type="NCBIfam" id="TIGR01473">
    <property type="entry name" value="cyoE_ctaB"/>
    <property type="match status" value="1"/>
</dbReference>
<feature type="transmembrane region" description="Helical" evidence="14">
    <location>
        <begin position="213"/>
        <end position="232"/>
    </location>
</feature>
<dbReference type="PANTHER" id="PTHR43448">
    <property type="entry name" value="PROTOHEME IX FARNESYLTRANSFERASE, MITOCHONDRIAL"/>
    <property type="match status" value="1"/>
</dbReference>
<feature type="transmembrane region" description="Helical" evidence="14">
    <location>
        <begin position="162"/>
        <end position="182"/>
    </location>
</feature>
<name>A0A5C6A5B5_9BACT</name>
<evidence type="ECO:0000256" key="2">
    <source>
        <dbReference type="ARBA" id="ARBA00004919"/>
    </source>
</evidence>
<comment type="pathway">
    <text evidence="2 14">Porphyrin-containing compound metabolism; heme O biosynthesis; heme O from protoheme: step 1/1.</text>
</comment>
<comment type="function">
    <text evidence="14">Converts heme B (protoheme IX) to heme O by substitution of the vinyl group on carbon 2 of heme B porphyrin ring with a hydroxyethyl farnesyl side group.</text>
</comment>
<dbReference type="RefSeq" id="WP_231742381.1">
    <property type="nucleotide sequence ID" value="NZ_CP151726.1"/>
</dbReference>
<dbReference type="HAMAP" id="MF_00154">
    <property type="entry name" value="CyoE_CtaB"/>
    <property type="match status" value="1"/>
</dbReference>
<feature type="transmembrane region" description="Helical" evidence="14">
    <location>
        <begin position="95"/>
        <end position="115"/>
    </location>
</feature>
<feature type="transmembrane region" description="Helical" evidence="14">
    <location>
        <begin position="343"/>
        <end position="368"/>
    </location>
</feature>
<comment type="subcellular location">
    <subcellularLocation>
        <location evidence="1 14">Cell membrane</location>
        <topology evidence="1 14">Multi-pass membrane protein</topology>
    </subcellularLocation>
</comment>
<evidence type="ECO:0000256" key="10">
    <source>
        <dbReference type="ARBA" id="ARBA00030253"/>
    </source>
</evidence>
<evidence type="ECO:0000256" key="1">
    <source>
        <dbReference type="ARBA" id="ARBA00004651"/>
    </source>
</evidence>
<dbReference type="CDD" id="cd13957">
    <property type="entry name" value="PT_UbiA_Cox10"/>
    <property type="match status" value="1"/>
</dbReference>
<comment type="catalytic activity">
    <reaction evidence="13 14">
        <text>heme b + (2E,6E)-farnesyl diphosphate + H2O = Fe(II)-heme o + diphosphate</text>
        <dbReference type="Rhea" id="RHEA:28070"/>
        <dbReference type="ChEBI" id="CHEBI:15377"/>
        <dbReference type="ChEBI" id="CHEBI:33019"/>
        <dbReference type="ChEBI" id="CHEBI:60344"/>
        <dbReference type="ChEBI" id="CHEBI:60530"/>
        <dbReference type="ChEBI" id="CHEBI:175763"/>
        <dbReference type="EC" id="2.5.1.141"/>
    </reaction>
</comment>
<comment type="miscellaneous">
    <text evidence="14">Carbon 2 of the heme B porphyrin ring is defined according to the Fischer nomenclature.</text>
</comment>
<feature type="transmembrane region" description="Helical" evidence="14">
    <location>
        <begin position="244"/>
        <end position="265"/>
    </location>
</feature>